<dbReference type="RefSeq" id="WP_205087239.1">
    <property type="nucleotide sequence ID" value="NZ_JACJLA010000001.1"/>
</dbReference>
<organism evidence="1 2">
    <name type="scientific">Veillonella magna</name>
    <dbReference type="NCBI Taxonomy" id="464322"/>
    <lineage>
        <taxon>Bacteria</taxon>
        <taxon>Bacillati</taxon>
        <taxon>Bacillota</taxon>
        <taxon>Negativicutes</taxon>
        <taxon>Veillonellales</taxon>
        <taxon>Veillonellaceae</taxon>
        <taxon>Veillonella</taxon>
    </lineage>
</organism>
<protein>
    <submittedName>
        <fullName evidence="1">Uncharacterized protein</fullName>
    </submittedName>
</protein>
<keyword evidence="2" id="KW-1185">Reference proteome</keyword>
<comment type="caution">
    <text evidence="1">The sequence shown here is derived from an EMBL/GenBank/DDBJ whole genome shotgun (WGS) entry which is preliminary data.</text>
</comment>
<evidence type="ECO:0000313" key="1">
    <source>
        <dbReference type="EMBL" id="MBM6911923.1"/>
    </source>
</evidence>
<name>A0ABS2GF59_9FIRM</name>
<reference evidence="1 2" key="1">
    <citation type="journal article" date="2021" name="Sci. Rep.">
        <title>The distribution of antibiotic resistance genes in chicken gut microbiota commensals.</title>
        <authorList>
            <person name="Juricova H."/>
            <person name="Matiasovicova J."/>
            <person name="Kubasova T."/>
            <person name="Cejkova D."/>
            <person name="Rychlik I."/>
        </authorList>
    </citation>
    <scope>NUCLEOTIDE SEQUENCE [LARGE SCALE GENOMIC DNA]</scope>
    <source>
        <strain evidence="1 2">An537</strain>
    </source>
</reference>
<proteinExistence type="predicted"/>
<accession>A0ABS2GF59</accession>
<dbReference type="EMBL" id="JACJLA010000001">
    <property type="protein sequence ID" value="MBM6911923.1"/>
    <property type="molecule type" value="Genomic_DNA"/>
</dbReference>
<dbReference type="Proteomes" id="UP000707138">
    <property type="component" value="Unassembled WGS sequence"/>
</dbReference>
<sequence>MKYDFEFDRELGYPEVGGWRLKRYRLIAMENNPAQGVGVTKGDYGGWVIVNFENELRHLQIEDTSWIHPNACIFLTQYGNITIKENTHILSGYITPKMYIKTNGEAHEESVIENTTIAGETFIEGVFSITNSTLKNIHMRPLAPYEIVKCTLTDVDAYYIKLCRNTVAENSSIGGYLTDCYIKDSDFDSRMVKGHHYPNRRVQGVKVINDKTIV</sequence>
<gene>
    <name evidence="1" type="ORF">H6A01_01095</name>
</gene>
<evidence type="ECO:0000313" key="2">
    <source>
        <dbReference type="Proteomes" id="UP000707138"/>
    </source>
</evidence>